<reference evidence="1" key="2">
    <citation type="submission" date="2025-09" db="UniProtKB">
        <authorList>
            <consortium name="Ensembl"/>
        </authorList>
    </citation>
    <scope>IDENTIFICATION</scope>
</reference>
<proteinExistence type="predicted"/>
<keyword evidence="2" id="KW-1185">Reference proteome</keyword>
<protein>
    <submittedName>
        <fullName evidence="1">Uncharacterized protein</fullName>
    </submittedName>
</protein>
<name>A0A3Q2DDB7_CYPVA</name>
<sequence>MKRLLHGNTWRKTTTTHYLKSTIYTAESCHSWWEEKWKKKKQAVKNIFLKDLKLGQRFTFHQSYNKIEWPILFELNKIINGVLLSLQLNMV</sequence>
<organism evidence="1 2">
    <name type="scientific">Cyprinodon variegatus</name>
    <name type="common">Sheepshead minnow</name>
    <dbReference type="NCBI Taxonomy" id="28743"/>
    <lineage>
        <taxon>Eukaryota</taxon>
        <taxon>Metazoa</taxon>
        <taxon>Chordata</taxon>
        <taxon>Craniata</taxon>
        <taxon>Vertebrata</taxon>
        <taxon>Euteleostomi</taxon>
        <taxon>Actinopterygii</taxon>
        <taxon>Neopterygii</taxon>
        <taxon>Teleostei</taxon>
        <taxon>Neoteleostei</taxon>
        <taxon>Acanthomorphata</taxon>
        <taxon>Ovalentaria</taxon>
        <taxon>Atherinomorphae</taxon>
        <taxon>Cyprinodontiformes</taxon>
        <taxon>Cyprinodontidae</taxon>
        <taxon>Cyprinodon</taxon>
    </lineage>
</organism>
<accession>A0A3Q2DDB7</accession>
<dbReference type="Ensembl" id="ENSCVAT00000025000.1">
    <property type="protein sequence ID" value="ENSCVAP00000016579.1"/>
    <property type="gene ID" value="ENSCVAG00000019556.1"/>
</dbReference>
<evidence type="ECO:0000313" key="2">
    <source>
        <dbReference type="Proteomes" id="UP000265020"/>
    </source>
</evidence>
<dbReference type="AlphaFoldDB" id="A0A3Q2DDB7"/>
<reference evidence="1" key="1">
    <citation type="submission" date="2025-08" db="UniProtKB">
        <authorList>
            <consortium name="Ensembl"/>
        </authorList>
    </citation>
    <scope>IDENTIFICATION</scope>
</reference>
<evidence type="ECO:0000313" key="1">
    <source>
        <dbReference type="Ensembl" id="ENSCVAP00000016579.1"/>
    </source>
</evidence>
<dbReference type="Proteomes" id="UP000265020">
    <property type="component" value="Unassembled WGS sequence"/>
</dbReference>